<evidence type="ECO:0000256" key="1">
    <source>
        <dbReference type="ARBA" id="ARBA00004123"/>
    </source>
</evidence>
<keyword evidence="8" id="KW-1185">Reference proteome</keyword>
<evidence type="ECO:0000256" key="5">
    <source>
        <dbReference type="ARBA" id="ARBA00023242"/>
    </source>
</evidence>
<feature type="compositionally biased region" description="Polar residues" evidence="6">
    <location>
        <begin position="147"/>
        <end position="166"/>
    </location>
</feature>
<evidence type="ECO:0000256" key="4">
    <source>
        <dbReference type="ARBA" id="ARBA00022833"/>
    </source>
</evidence>
<dbReference type="SUPFAM" id="SSF53098">
    <property type="entry name" value="Ribonuclease H-like"/>
    <property type="match status" value="1"/>
</dbReference>
<dbReference type="PANTHER" id="PTHR46481:SF10">
    <property type="entry name" value="ZINC FINGER BED DOMAIN-CONTAINING PROTEIN 39"/>
    <property type="match status" value="1"/>
</dbReference>
<reference evidence="7" key="1">
    <citation type="submission" date="2021-12" db="EMBL/GenBank/DDBJ databases">
        <authorList>
            <person name="King R."/>
        </authorList>
    </citation>
    <scope>NUCLEOTIDE SEQUENCE</scope>
</reference>
<dbReference type="GO" id="GO:0008270">
    <property type="term" value="F:zinc ion binding"/>
    <property type="evidence" value="ECO:0007669"/>
    <property type="project" value="UniProtKB-KW"/>
</dbReference>
<organism evidence="7 8">
    <name type="scientific">Brassicogethes aeneus</name>
    <name type="common">Rape pollen beetle</name>
    <name type="synonym">Meligethes aeneus</name>
    <dbReference type="NCBI Taxonomy" id="1431903"/>
    <lineage>
        <taxon>Eukaryota</taxon>
        <taxon>Metazoa</taxon>
        <taxon>Ecdysozoa</taxon>
        <taxon>Arthropoda</taxon>
        <taxon>Hexapoda</taxon>
        <taxon>Insecta</taxon>
        <taxon>Pterygota</taxon>
        <taxon>Neoptera</taxon>
        <taxon>Endopterygota</taxon>
        <taxon>Coleoptera</taxon>
        <taxon>Polyphaga</taxon>
        <taxon>Cucujiformia</taxon>
        <taxon>Nitidulidae</taxon>
        <taxon>Meligethinae</taxon>
        <taxon>Brassicogethes</taxon>
    </lineage>
</organism>
<keyword evidence="4" id="KW-0862">Zinc</keyword>
<evidence type="ECO:0000313" key="8">
    <source>
        <dbReference type="Proteomes" id="UP001154078"/>
    </source>
</evidence>
<evidence type="ECO:0000256" key="3">
    <source>
        <dbReference type="ARBA" id="ARBA00022771"/>
    </source>
</evidence>
<dbReference type="PANTHER" id="PTHR46481">
    <property type="entry name" value="ZINC FINGER BED DOMAIN-CONTAINING PROTEIN 4"/>
    <property type="match status" value="1"/>
</dbReference>
<evidence type="ECO:0000256" key="2">
    <source>
        <dbReference type="ARBA" id="ARBA00022723"/>
    </source>
</evidence>
<dbReference type="InterPro" id="IPR052035">
    <property type="entry name" value="ZnF_BED_domain_contain"/>
</dbReference>
<feature type="region of interest" description="Disordered" evidence="6">
    <location>
        <begin position="145"/>
        <end position="183"/>
    </location>
</feature>
<dbReference type="AlphaFoldDB" id="A0A9P0BEX5"/>
<dbReference type="InterPro" id="IPR012337">
    <property type="entry name" value="RNaseH-like_sf"/>
</dbReference>
<evidence type="ECO:0000313" key="7">
    <source>
        <dbReference type="EMBL" id="CAH0562858.1"/>
    </source>
</evidence>
<dbReference type="EMBL" id="OV121139">
    <property type="protein sequence ID" value="CAH0562858.1"/>
    <property type="molecule type" value="Genomic_DNA"/>
</dbReference>
<keyword evidence="3" id="KW-0863">Zinc-finger</keyword>
<keyword evidence="2" id="KW-0479">Metal-binding</keyword>
<protein>
    <submittedName>
        <fullName evidence="7">Uncharacterized protein</fullName>
    </submittedName>
</protein>
<sequence length="183" mass="20470">MPCSAHTLNLTVNDSLKAIEGIQDILAKCRSIASRFKKSTVAMYVLKEEQANRNEPPLKIIQDVSNRWNSTYLMLEILLKIKDSLLVAITKLDDPPTFITQEENKIIMDLYETLEPFYDATEQLSGDQYVSSSLIISIITEAVEPSEPTSSISPNEPASNENYLNDNTEKLKSSPAVAKKKAF</sequence>
<dbReference type="Proteomes" id="UP001154078">
    <property type="component" value="Chromosome 8"/>
</dbReference>
<name>A0A9P0BEX5_BRAAE</name>
<accession>A0A9P0BEX5</accession>
<dbReference type="GO" id="GO:0005634">
    <property type="term" value="C:nucleus"/>
    <property type="evidence" value="ECO:0007669"/>
    <property type="project" value="UniProtKB-SubCell"/>
</dbReference>
<gene>
    <name evidence="7" type="ORF">MELIAE_LOCUS11873</name>
</gene>
<keyword evidence="5" id="KW-0539">Nucleus</keyword>
<evidence type="ECO:0000256" key="6">
    <source>
        <dbReference type="SAM" id="MobiDB-lite"/>
    </source>
</evidence>
<proteinExistence type="predicted"/>
<dbReference type="OrthoDB" id="3062869at2759"/>
<comment type="subcellular location">
    <subcellularLocation>
        <location evidence="1">Nucleus</location>
    </subcellularLocation>
</comment>